<proteinExistence type="predicted"/>
<evidence type="ECO:0000313" key="5">
    <source>
        <dbReference type="EMBL" id="KWX70964.1"/>
    </source>
</evidence>
<evidence type="ECO:0000256" key="2">
    <source>
        <dbReference type="ARBA" id="ARBA00023125"/>
    </source>
</evidence>
<organism evidence="5 6">
    <name type="scientific">Paenibacillus riograndensis</name>
    <dbReference type="NCBI Taxonomy" id="483937"/>
    <lineage>
        <taxon>Bacteria</taxon>
        <taxon>Bacillati</taxon>
        <taxon>Bacillota</taxon>
        <taxon>Bacilli</taxon>
        <taxon>Bacillales</taxon>
        <taxon>Paenibacillaceae</taxon>
        <taxon>Paenibacillus</taxon>
        <taxon>Paenibacillus sonchi group</taxon>
    </lineage>
</organism>
<evidence type="ECO:0000256" key="1">
    <source>
        <dbReference type="ARBA" id="ARBA00023015"/>
    </source>
</evidence>
<keyword evidence="1" id="KW-0805">Transcription regulation</keyword>
<dbReference type="AlphaFoldDB" id="A0A132TI39"/>
<comment type="caution">
    <text evidence="5">The sequence shown here is derived from an EMBL/GenBank/DDBJ whole genome shotgun (WGS) entry which is preliminary data.</text>
</comment>
<dbReference type="Gene3D" id="1.10.1660.10">
    <property type="match status" value="1"/>
</dbReference>
<dbReference type="InterPro" id="IPR009061">
    <property type="entry name" value="DNA-bd_dom_put_sf"/>
</dbReference>
<keyword evidence="3" id="KW-0804">Transcription</keyword>
<dbReference type="PATRIC" id="fig|483937.3.peg.3170"/>
<dbReference type="GO" id="GO:0003677">
    <property type="term" value="F:DNA binding"/>
    <property type="evidence" value="ECO:0007669"/>
    <property type="project" value="UniProtKB-KW"/>
</dbReference>
<dbReference type="GO" id="GO:0003700">
    <property type="term" value="F:DNA-binding transcription factor activity"/>
    <property type="evidence" value="ECO:0007669"/>
    <property type="project" value="InterPro"/>
</dbReference>
<dbReference type="PANTHER" id="PTHR30204">
    <property type="entry name" value="REDOX-CYCLING DRUG-SENSING TRANSCRIPTIONAL ACTIVATOR SOXR"/>
    <property type="match status" value="1"/>
</dbReference>
<dbReference type="SMART" id="SM00422">
    <property type="entry name" value="HTH_MERR"/>
    <property type="match status" value="1"/>
</dbReference>
<dbReference type="InterPro" id="IPR047057">
    <property type="entry name" value="MerR_fam"/>
</dbReference>
<keyword evidence="6" id="KW-1185">Reference proteome</keyword>
<dbReference type="InterPro" id="IPR000551">
    <property type="entry name" value="MerR-type_HTH_dom"/>
</dbReference>
<accession>A0A132TI39</accession>
<dbReference type="PANTHER" id="PTHR30204:SF94">
    <property type="entry name" value="HEAVY METAL-DEPENDENT TRANSCRIPTIONAL REGULATOR HI_0293-RELATED"/>
    <property type="match status" value="1"/>
</dbReference>
<dbReference type="PROSITE" id="PS50937">
    <property type="entry name" value="HTH_MERR_2"/>
    <property type="match status" value="1"/>
</dbReference>
<reference evidence="5 6" key="1">
    <citation type="submission" date="2015-08" db="EMBL/GenBank/DDBJ databases">
        <title>Genomes of Paenibacillus riograndensis.</title>
        <authorList>
            <person name="Sant'Anna F.H."/>
            <person name="Souza R."/>
            <person name="Ambrosini A."/>
            <person name="Bach E."/>
            <person name="Fernandes G."/>
            <person name="Balsanelli E."/>
            <person name="Baura V.A."/>
            <person name="Pedrosa F.O."/>
            <person name="Souza E.M."/>
            <person name="Passaglia L."/>
        </authorList>
    </citation>
    <scope>NUCLEOTIDE SEQUENCE [LARGE SCALE GENOMIC DNA]</scope>
    <source>
        <strain evidence="5 6">CAS34</strain>
    </source>
</reference>
<feature type="domain" description="HTH merR-type" evidence="4">
    <location>
        <begin position="7"/>
        <end position="72"/>
    </location>
</feature>
<dbReference type="Pfam" id="PF13411">
    <property type="entry name" value="MerR_1"/>
    <property type="match status" value="1"/>
</dbReference>
<keyword evidence="2" id="KW-0238">DNA-binding</keyword>
<sequence>MVTYLRGELAKEAKVNIETLRYYEKHGLLPQPQRTASGYRVYTEETLARIIFIQNAKNCGFTLREITKALKKSEDGKLSKPDFIVAIERKIAAVDLEIAKREKTRQLLVDLKRNLESAERHPGVQETLQILKIED</sequence>
<protein>
    <recommendedName>
        <fullName evidence="4">HTH merR-type domain-containing protein</fullName>
    </recommendedName>
</protein>
<dbReference type="SUPFAM" id="SSF46955">
    <property type="entry name" value="Putative DNA-binding domain"/>
    <property type="match status" value="1"/>
</dbReference>
<dbReference type="OrthoDB" id="9791488at2"/>
<dbReference type="RefSeq" id="WP_060863147.1">
    <property type="nucleotide sequence ID" value="NZ_LIRB01000147.1"/>
</dbReference>
<evidence type="ECO:0000313" key="6">
    <source>
        <dbReference type="Proteomes" id="UP000070475"/>
    </source>
</evidence>
<gene>
    <name evidence="5" type="ORF">AMQ84_28470</name>
</gene>
<dbReference type="EMBL" id="LIRB01000147">
    <property type="protein sequence ID" value="KWX70964.1"/>
    <property type="molecule type" value="Genomic_DNA"/>
</dbReference>
<dbReference type="Proteomes" id="UP000070475">
    <property type="component" value="Unassembled WGS sequence"/>
</dbReference>
<dbReference type="PRINTS" id="PR00040">
    <property type="entry name" value="HTHMERR"/>
</dbReference>
<evidence type="ECO:0000256" key="3">
    <source>
        <dbReference type="ARBA" id="ARBA00023163"/>
    </source>
</evidence>
<evidence type="ECO:0000259" key="4">
    <source>
        <dbReference type="PROSITE" id="PS50937"/>
    </source>
</evidence>
<name>A0A132TI39_9BACL</name>